<dbReference type="STRING" id="1141098.A0A1Y2ECT9"/>
<keyword evidence="1" id="KW-0812">Transmembrane</keyword>
<protein>
    <recommendedName>
        <fullName evidence="4">Heterokaryon incompatibility domain-containing protein</fullName>
    </recommendedName>
</protein>
<dbReference type="AlphaFoldDB" id="A0A1Y2ECT9"/>
<evidence type="ECO:0000313" key="3">
    <source>
        <dbReference type="Proteomes" id="UP000193689"/>
    </source>
</evidence>
<evidence type="ECO:0008006" key="4">
    <source>
        <dbReference type="Google" id="ProtNLM"/>
    </source>
</evidence>
<dbReference type="GeneID" id="63775918"/>
<evidence type="ECO:0000256" key="1">
    <source>
        <dbReference type="SAM" id="Phobius"/>
    </source>
</evidence>
<keyword evidence="1" id="KW-0472">Membrane</keyword>
<dbReference type="RefSeq" id="XP_040719353.1">
    <property type="nucleotide sequence ID" value="XM_040859706.1"/>
</dbReference>
<comment type="caution">
    <text evidence="2">The sequence shown here is derived from an EMBL/GenBank/DDBJ whole genome shotgun (WGS) entry which is preliminary data.</text>
</comment>
<gene>
    <name evidence="2" type="ORF">BCR38DRAFT_425186</name>
</gene>
<name>A0A1Y2ECT9_9PEZI</name>
<dbReference type="PANTHER" id="PTHR10622:SF10">
    <property type="entry name" value="HET DOMAIN-CONTAINING PROTEIN"/>
    <property type="match status" value="1"/>
</dbReference>
<dbReference type="PANTHER" id="PTHR10622">
    <property type="entry name" value="HET DOMAIN-CONTAINING PROTEIN"/>
    <property type="match status" value="1"/>
</dbReference>
<sequence length="56" mass="6321">MDGGSGYAWADTNCIDKSSNTEFFEAINLMFVWYAHSHMCFGVCYPCLGVWGFLVQ</sequence>
<dbReference type="InParanoid" id="A0A1Y2ECT9"/>
<keyword evidence="1" id="KW-1133">Transmembrane helix</keyword>
<keyword evidence="3" id="KW-1185">Reference proteome</keyword>
<feature type="transmembrane region" description="Helical" evidence="1">
    <location>
        <begin position="31"/>
        <end position="54"/>
    </location>
</feature>
<dbReference type="Proteomes" id="UP000193689">
    <property type="component" value="Unassembled WGS sequence"/>
</dbReference>
<organism evidence="2 3">
    <name type="scientific">Pseudomassariella vexata</name>
    <dbReference type="NCBI Taxonomy" id="1141098"/>
    <lineage>
        <taxon>Eukaryota</taxon>
        <taxon>Fungi</taxon>
        <taxon>Dikarya</taxon>
        <taxon>Ascomycota</taxon>
        <taxon>Pezizomycotina</taxon>
        <taxon>Sordariomycetes</taxon>
        <taxon>Xylariomycetidae</taxon>
        <taxon>Amphisphaeriales</taxon>
        <taxon>Pseudomassariaceae</taxon>
        <taxon>Pseudomassariella</taxon>
    </lineage>
</organism>
<accession>A0A1Y2ECT9</accession>
<evidence type="ECO:0000313" key="2">
    <source>
        <dbReference type="EMBL" id="ORY69066.1"/>
    </source>
</evidence>
<reference evidence="2 3" key="1">
    <citation type="submission" date="2016-07" db="EMBL/GenBank/DDBJ databases">
        <title>Pervasive Adenine N6-methylation of Active Genes in Fungi.</title>
        <authorList>
            <consortium name="DOE Joint Genome Institute"/>
            <person name="Mondo S.J."/>
            <person name="Dannebaum R.O."/>
            <person name="Kuo R.C."/>
            <person name="Labutti K."/>
            <person name="Haridas S."/>
            <person name="Kuo A."/>
            <person name="Salamov A."/>
            <person name="Ahrendt S.R."/>
            <person name="Lipzen A."/>
            <person name="Sullivan W."/>
            <person name="Andreopoulos W.B."/>
            <person name="Clum A."/>
            <person name="Lindquist E."/>
            <person name="Daum C."/>
            <person name="Ramamoorthy G.K."/>
            <person name="Gryganskyi A."/>
            <person name="Culley D."/>
            <person name="Magnuson J.K."/>
            <person name="James T.Y."/>
            <person name="O'Malley M.A."/>
            <person name="Stajich J.E."/>
            <person name="Spatafora J.W."/>
            <person name="Visel A."/>
            <person name="Grigoriev I.V."/>
        </authorList>
    </citation>
    <scope>NUCLEOTIDE SEQUENCE [LARGE SCALE GENOMIC DNA]</scope>
    <source>
        <strain evidence="2 3">CBS 129021</strain>
    </source>
</reference>
<proteinExistence type="predicted"/>
<dbReference type="EMBL" id="MCFJ01000003">
    <property type="protein sequence ID" value="ORY69066.1"/>
    <property type="molecule type" value="Genomic_DNA"/>
</dbReference>